<gene>
    <name evidence="9" type="ORF">LLUT_LOCUS263</name>
</gene>
<comment type="caution">
    <text evidence="9">The sequence shown here is derived from an EMBL/GenBank/DDBJ whole genome shotgun (WGS) entry which is preliminary data.</text>
</comment>
<keyword evidence="6" id="KW-0539">Nucleus</keyword>
<dbReference type="FunFam" id="1.10.10.60:FF:000060">
    <property type="entry name" value="MYB transcription factor"/>
    <property type="match status" value="1"/>
</dbReference>
<dbReference type="GO" id="GO:0000981">
    <property type="term" value="F:DNA-binding transcription factor activity, RNA polymerase II-specific"/>
    <property type="evidence" value="ECO:0007669"/>
    <property type="project" value="TreeGrafter"/>
</dbReference>
<dbReference type="AlphaFoldDB" id="A0AAV1VQF3"/>
<reference evidence="9 10" key="1">
    <citation type="submission" date="2024-03" db="EMBL/GenBank/DDBJ databases">
        <authorList>
            <person name="Martinez-Hernandez J."/>
        </authorList>
    </citation>
    <scope>NUCLEOTIDE SEQUENCE [LARGE SCALE GENOMIC DNA]</scope>
</reference>
<evidence type="ECO:0000256" key="2">
    <source>
        <dbReference type="ARBA" id="ARBA00022737"/>
    </source>
</evidence>
<evidence type="ECO:0000256" key="3">
    <source>
        <dbReference type="ARBA" id="ARBA00023015"/>
    </source>
</evidence>
<dbReference type="PANTHER" id="PTHR45614:SF259">
    <property type="entry name" value="MYB DOMAIN PROTEIN 89-RELATED"/>
    <property type="match status" value="1"/>
</dbReference>
<feature type="domain" description="Myb-like" evidence="7">
    <location>
        <begin position="114"/>
        <end position="164"/>
    </location>
</feature>
<keyword evidence="2" id="KW-0677">Repeat</keyword>
<accession>A0AAV1VQF3</accession>
<keyword evidence="4" id="KW-0238">DNA-binding</keyword>
<feature type="domain" description="HTH myb-type" evidence="8">
    <location>
        <begin position="62"/>
        <end position="113"/>
    </location>
</feature>
<dbReference type="InterPro" id="IPR050560">
    <property type="entry name" value="MYB_TF"/>
</dbReference>
<keyword evidence="3" id="KW-0805">Transcription regulation</keyword>
<sequence>MSSYSFNNGGYGSYGYLSRASIGSSVVLVPQQPLLTNPFGVMGPPQEVEVEARGSSGSSDKNKLCARGHWRPTEDAKLKELVAQYGAQNWNSIADHFDGRSGKSCRLRWFNQLDPRIKRGAFTEDEETRLIYAHSLYGNKWALISRLFPGRTDNAVKNHWHVMNARWQREESNYYRRNNPYLLRDLSLNNSAASGLTTTSTINETASTSNNITINPSLGTQNLRPFYNYNNNYSYNYNYNNLGQAQNHANGSQMGLFGESGVQSEHAGFGKIFGAWNGSGQIGPMRRPNYSETNSEISISESVGTTTNLSFVAENENMDNNIQVQFIDFLGVGDA</sequence>
<dbReference type="CDD" id="cd00167">
    <property type="entry name" value="SANT"/>
    <property type="match status" value="2"/>
</dbReference>
<dbReference type="PROSITE" id="PS50090">
    <property type="entry name" value="MYB_LIKE"/>
    <property type="match status" value="2"/>
</dbReference>
<dbReference type="SMART" id="SM00717">
    <property type="entry name" value="SANT"/>
    <property type="match status" value="2"/>
</dbReference>
<evidence type="ECO:0000256" key="1">
    <source>
        <dbReference type="ARBA" id="ARBA00004123"/>
    </source>
</evidence>
<evidence type="ECO:0000259" key="7">
    <source>
        <dbReference type="PROSITE" id="PS50090"/>
    </source>
</evidence>
<dbReference type="InterPro" id="IPR001005">
    <property type="entry name" value="SANT/Myb"/>
</dbReference>
<dbReference type="GO" id="GO:0000978">
    <property type="term" value="F:RNA polymerase II cis-regulatory region sequence-specific DNA binding"/>
    <property type="evidence" value="ECO:0007669"/>
    <property type="project" value="TreeGrafter"/>
</dbReference>
<dbReference type="Proteomes" id="UP001497480">
    <property type="component" value="Unassembled WGS sequence"/>
</dbReference>
<protein>
    <submittedName>
        <fullName evidence="9">Uncharacterized protein</fullName>
    </submittedName>
</protein>
<dbReference type="InterPro" id="IPR009057">
    <property type="entry name" value="Homeodomain-like_sf"/>
</dbReference>
<keyword evidence="10" id="KW-1185">Reference proteome</keyword>
<evidence type="ECO:0000313" key="9">
    <source>
        <dbReference type="EMBL" id="CAL0299203.1"/>
    </source>
</evidence>
<dbReference type="GO" id="GO:0005634">
    <property type="term" value="C:nucleus"/>
    <property type="evidence" value="ECO:0007669"/>
    <property type="project" value="UniProtKB-SubCell"/>
</dbReference>
<dbReference type="EMBL" id="CAXHTB010000001">
    <property type="protein sequence ID" value="CAL0299203.1"/>
    <property type="molecule type" value="Genomic_DNA"/>
</dbReference>
<evidence type="ECO:0000259" key="8">
    <source>
        <dbReference type="PROSITE" id="PS51294"/>
    </source>
</evidence>
<feature type="domain" description="HTH myb-type" evidence="8">
    <location>
        <begin position="114"/>
        <end position="168"/>
    </location>
</feature>
<comment type="subcellular location">
    <subcellularLocation>
        <location evidence="1">Nucleus</location>
    </subcellularLocation>
</comment>
<evidence type="ECO:0000256" key="5">
    <source>
        <dbReference type="ARBA" id="ARBA00023163"/>
    </source>
</evidence>
<keyword evidence="5" id="KW-0804">Transcription</keyword>
<evidence type="ECO:0000256" key="4">
    <source>
        <dbReference type="ARBA" id="ARBA00023125"/>
    </source>
</evidence>
<evidence type="ECO:0000256" key="6">
    <source>
        <dbReference type="ARBA" id="ARBA00023242"/>
    </source>
</evidence>
<dbReference type="SUPFAM" id="SSF46689">
    <property type="entry name" value="Homeodomain-like"/>
    <property type="match status" value="1"/>
</dbReference>
<organism evidence="9 10">
    <name type="scientific">Lupinus luteus</name>
    <name type="common">European yellow lupine</name>
    <dbReference type="NCBI Taxonomy" id="3873"/>
    <lineage>
        <taxon>Eukaryota</taxon>
        <taxon>Viridiplantae</taxon>
        <taxon>Streptophyta</taxon>
        <taxon>Embryophyta</taxon>
        <taxon>Tracheophyta</taxon>
        <taxon>Spermatophyta</taxon>
        <taxon>Magnoliopsida</taxon>
        <taxon>eudicotyledons</taxon>
        <taxon>Gunneridae</taxon>
        <taxon>Pentapetalae</taxon>
        <taxon>rosids</taxon>
        <taxon>fabids</taxon>
        <taxon>Fabales</taxon>
        <taxon>Fabaceae</taxon>
        <taxon>Papilionoideae</taxon>
        <taxon>50 kb inversion clade</taxon>
        <taxon>genistoids sensu lato</taxon>
        <taxon>core genistoids</taxon>
        <taxon>Genisteae</taxon>
        <taxon>Lupinus</taxon>
    </lineage>
</organism>
<dbReference type="PROSITE" id="PS51294">
    <property type="entry name" value="HTH_MYB"/>
    <property type="match status" value="2"/>
</dbReference>
<evidence type="ECO:0000313" key="10">
    <source>
        <dbReference type="Proteomes" id="UP001497480"/>
    </source>
</evidence>
<name>A0AAV1VQF3_LUPLU</name>
<dbReference type="Pfam" id="PF13921">
    <property type="entry name" value="Myb_DNA-bind_6"/>
    <property type="match status" value="1"/>
</dbReference>
<dbReference type="PANTHER" id="PTHR45614">
    <property type="entry name" value="MYB PROTEIN-RELATED"/>
    <property type="match status" value="1"/>
</dbReference>
<proteinExistence type="predicted"/>
<dbReference type="InterPro" id="IPR017930">
    <property type="entry name" value="Myb_dom"/>
</dbReference>
<feature type="domain" description="Myb-like" evidence="7">
    <location>
        <begin position="67"/>
        <end position="113"/>
    </location>
</feature>
<dbReference type="Gene3D" id="1.10.10.60">
    <property type="entry name" value="Homeodomain-like"/>
    <property type="match status" value="2"/>
</dbReference>